<feature type="chain" id="PRO_5038966381" evidence="6">
    <location>
        <begin position="29"/>
        <end position="265"/>
    </location>
</feature>
<evidence type="ECO:0000256" key="1">
    <source>
        <dbReference type="ARBA" id="ARBA00022679"/>
    </source>
</evidence>
<dbReference type="InterPro" id="IPR036866">
    <property type="entry name" value="RibonucZ/Hydroxyglut_hydro"/>
</dbReference>
<dbReference type="STRING" id="482461.SAMN05216244_0355"/>
<dbReference type="AlphaFoldDB" id="A0A1G9LZK9"/>
<sequence>MVKVKKFSCAFCLWLIFVFLVPSIQSDAMIDLKDGEIYYAFFHLPDGEATLIRGYNGAILINTGAPTSTSALFEQLKELEVKEINTIILTKQMSDYCGNAAELIDRFHPSSIAYAGKMSKTCGREVEAANRVKWDTNKLIDLPMGGSLNVLKADETGEMTLDIVYGKTSMLYLSNSSIEDEDELLQHKIDPQIIKIGDYARGKSPSGFLLDKIDPHIGIIFTSKDKKPNEGLMERLNESWIDVYQLDQVGTTIIRLNETDYEVLS</sequence>
<dbReference type="SUPFAM" id="SSF56281">
    <property type="entry name" value="Metallo-hydrolase/oxidoreductase"/>
    <property type="match status" value="1"/>
</dbReference>
<evidence type="ECO:0000256" key="6">
    <source>
        <dbReference type="SAM" id="SignalP"/>
    </source>
</evidence>
<evidence type="ECO:0000313" key="8">
    <source>
        <dbReference type="Proteomes" id="UP000182347"/>
    </source>
</evidence>
<proteinExistence type="predicted"/>
<dbReference type="GO" id="GO:0004798">
    <property type="term" value="F:dTMP kinase activity"/>
    <property type="evidence" value="ECO:0007669"/>
    <property type="project" value="InterPro"/>
</dbReference>
<evidence type="ECO:0000256" key="4">
    <source>
        <dbReference type="ARBA" id="ARBA00022777"/>
    </source>
</evidence>
<keyword evidence="2" id="KW-0545">Nucleotide biosynthesis</keyword>
<gene>
    <name evidence="7" type="ORF">SAMN05216244_0355</name>
</gene>
<dbReference type="GO" id="GO:0005524">
    <property type="term" value="F:ATP binding"/>
    <property type="evidence" value="ECO:0007669"/>
    <property type="project" value="UniProtKB-KW"/>
</dbReference>
<organism evidence="7 8">
    <name type="scientific">Sediminibacillus halophilus</name>
    <dbReference type="NCBI Taxonomy" id="482461"/>
    <lineage>
        <taxon>Bacteria</taxon>
        <taxon>Bacillati</taxon>
        <taxon>Bacillota</taxon>
        <taxon>Bacilli</taxon>
        <taxon>Bacillales</taxon>
        <taxon>Bacillaceae</taxon>
        <taxon>Sediminibacillus</taxon>
    </lineage>
</organism>
<keyword evidence="8" id="KW-1185">Reference proteome</keyword>
<dbReference type="Proteomes" id="UP000182347">
    <property type="component" value="Unassembled WGS sequence"/>
</dbReference>
<dbReference type="Gene3D" id="3.60.15.10">
    <property type="entry name" value="Ribonuclease Z/Hydroxyacylglutathione hydrolase-like"/>
    <property type="match status" value="1"/>
</dbReference>
<dbReference type="EMBL" id="FNHF01000001">
    <property type="protein sequence ID" value="SDL67460.1"/>
    <property type="molecule type" value="Genomic_DNA"/>
</dbReference>
<keyword evidence="3" id="KW-0547">Nucleotide-binding</keyword>
<protein>
    <submittedName>
        <fullName evidence="7">Metal-dependent hydrolase, beta-lactamase superfamily II</fullName>
    </submittedName>
</protein>
<dbReference type="GO" id="GO:0006233">
    <property type="term" value="P:dTDP biosynthetic process"/>
    <property type="evidence" value="ECO:0007669"/>
    <property type="project" value="InterPro"/>
</dbReference>
<dbReference type="InterPro" id="IPR052159">
    <property type="entry name" value="Competence_DNA_uptake"/>
</dbReference>
<evidence type="ECO:0000256" key="5">
    <source>
        <dbReference type="ARBA" id="ARBA00022840"/>
    </source>
</evidence>
<dbReference type="PANTHER" id="PTHR30619:SF1">
    <property type="entry name" value="RECOMBINATION PROTEIN 2"/>
    <property type="match status" value="1"/>
</dbReference>
<evidence type="ECO:0000313" key="7">
    <source>
        <dbReference type="EMBL" id="SDL67460.1"/>
    </source>
</evidence>
<keyword evidence="6" id="KW-0732">Signal</keyword>
<keyword evidence="5" id="KW-0067">ATP-binding</keyword>
<dbReference type="InterPro" id="IPR018095">
    <property type="entry name" value="Thymidylate_kin_CS"/>
</dbReference>
<evidence type="ECO:0000256" key="3">
    <source>
        <dbReference type="ARBA" id="ARBA00022741"/>
    </source>
</evidence>
<keyword evidence="7" id="KW-0378">Hydrolase</keyword>
<feature type="signal peptide" evidence="6">
    <location>
        <begin position="1"/>
        <end position="28"/>
    </location>
</feature>
<reference evidence="8" key="1">
    <citation type="submission" date="2016-10" db="EMBL/GenBank/DDBJ databases">
        <authorList>
            <person name="Varghese N."/>
            <person name="Submissions S."/>
        </authorList>
    </citation>
    <scope>NUCLEOTIDE SEQUENCE [LARGE SCALE GENOMIC DNA]</scope>
    <source>
        <strain evidence="8">CGMCC 1.6199</strain>
    </source>
</reference>
<evidence type="ECO:0000256" key="2">
    <source>
        <dbReference type="ARBA" id="ARBA00022727"/>
    </source>
</evidence>
<keyword evidence="4" id="KW-0418">Kinase</keyword>
<name>A0A1G9LZK9_9BACI</name>
<keyword evidence="1" id="KW-0808">Transferase</keyword>
<dbReference type="GO" id="GO:0016787">
    <property type="term" value="F:hydrolase activity"/>
    <property type="evidence" value="ECO:0007669"/>
    <property type="project" value="UniProtKB-KW"/>
</dbReference>
<dbReference type="PROSITE" id="PS01331">
    <property type="entry name" value="THYMIDYLATE_KINASE"/>
    <property type="match status" value="1"/>
</dbReference>
<accession>A0A1G9LZK9</accession>
<dbReference type="PANTHER" id="PTHR30619">
    <property type="entry name" value="DNA INTERNALIZATION/COMPETENCE PROTEIN COMEC/REC2"/>
    <property type="match status" value="1"/>
</dbReference>